<feature type="region of interest" description="Disordered" evidence="4">
    <location>
        <begin position="651"/>
        <end position="676"/>
    </location>
</feature>
<dbReference type="EMBL" id="JAAARO010000012">
    <property type="protein sequence ID" value="KAF5739114.1"/>
    <property type="molecule type" value="Genomic_DNA"/>
</dbReference>
<feature type="compositionally biased region" description="Polar residues" evidence="4">
    <location>
        <begin position="760"/>
        <end position="769"/>
    </location>
</feature>
<evidence type="ECO:0000313" key="7">
    <source>
        <dbReference type="Proteomes" id="UP000593562"/>
    </source>
</evidence>
<feature type="region of interest" description="Disordered" evidence="4">
    <location>
        <begin position="738"/>
        <end position="815"/>
    </location>
</feature>
<evidence type="ECO:0000313" key="6">
    <source>
        <dbReference type="EMBL" id="KAF5739114.1"/>
    </source>
</evidence>
<comment type="similarity">
    <text evidence="2">Belongs to the lin-54 family.</text>
</comment>
<dbReference type="SMART" id="SM01114">
    <property type="entry name" value="CXC"/>
    <property type="match status" value="2"/>
</dbReference>
<comment type="caution">
    <text evidence="6">The sequence shown here is derived from an EMBL/GenBank/DDBJ whole genome shotgun (WGS) entry which is preliminary data.</text>
</comment>
<feature type="compositionally biased region" description="Polar residues" evidence="4">
    <location>
        <begin position="657"/>
        <end position="676"/>
    </location>
</feature>
<dbReference type="InParanoid" id="A0A7J7CYG4"/>
<evidence type="ECO:0000256" key="3">
    <source>
        <dbReference type="ARBA" id="ARBA00023242"/>
    </source>
</evidence>
<evidence type="ECO:0000256" key="1">
    <source>
        <dbReference type="ARBA" id="ARBA00004123"/>
    </source>
</evidence>
<feature type="region of interest" description="Disordered" evidence="4">
    <location>
        <begin position="307"/>
        <end position="334"/>
    </location>
</feature>
<dbReference type="InterPro" id="IPR044522">
    <property type="entry name" value="TSO1-like"/>
</dbReference>
<dbReference type="Proteomes" id="UP000593562">
    <property type="component" value="Unassembled WGS sequence"/>
</dbReference>
<feature type="compositionally biased region" description="Basic and acidic residues" evidence="4">
    <location>
        <begin position="795"/>
        <end position="809"/>
    </location>
</feature>
<comment type="subcellular location">
    <subcellularLocation>
        <location evidence="1">Nucleus</location>
    </subcellularLocation>
</comment>
<accession>A0A7J7CYG4</accession>
<gene>
    <name evidence="6" type="ORF">HS088_TW12G00313</name>
</gene>
<sequence length="815" mass="89551">MTQCFTHLAREKIEAGGSVVYGESESRLKPIIVPCSQKEVQSSGSDVNEQTESQLSPMPIPFSQWEDQWHSSAGCVDEYLIDPEELDDSLNSLPAQAARDGPHLSQSCFTGTQEIIPKLEDANHVVAEAGMLKFSWQYEKKFSYSLLNVAESAVDTMSFERDANGFLELNSSKFNCHMKASNSLNLQSRVPQDKQYMAQVSQNVMLQTSDGPLNEWDRNYPQYLESFDSVEACEHGAERSKILGPAEDVDRDQRAIRRHLQFGATMVWNGGATTSSIDNQSNPTKVVVNSMLPARFRNLKDLVPSSQNESIGISSRGKPVSYHNTVTPTSSCPSEFVGSTRNVGDLPVPDFTPSSLSSMARSVSMHSNMFASKNLAGYMSSQEKHLATNEGQNLANYSNINSVTTIAAKTNVHTHMDDDEEETHAVEAATSASLPVADRFEELNKESSQRKREKKRVTGTSESEGCKRCNCKRSKCLKLYCECFAAGVYCVDCCACTECFNKPEYEETVLDARHQIQSRNPLAFAPKIVKSVTDSPANLVEEGNQTTPSSARHKRGCNCKKSKCLKKYCECFQARVGCSDGCRCEGCNNPFGQKTAILLHNAGFTGAERWENPCHQKLDTKETVTADSIKAGRMQCSPNWKELANIIHGTPPVSHQHLGSVTSSSNPDAGNSSNVSPIDLHCRRSYQPSVGYPPWSCSPLSLATELSEGMPPQELGCHIPPYGILKDGDTPEILRVTSTPPKAVKAYSPNKKRISPPQHQPQGSRSSYLPSLRSGRKFKILQSMPSFPPLTPCSKSKDCSDVTGKDHRGGSTSSQ</sequence>
<evidence type="ECO:0000256" key="4">
    <source>
        <dbReference type="SAM" id="MobiDB-lite"/>
    </source>
</evidence>
<feature type="compositionally biased region" description="Basic and acidic residues" evidence="4">
    <location>
        <begin position="438"/>
        <end position="450"/>
    </location>
</feature>
<name>A0A7J7CYG4_TRIWF</name>
<protein>
    <submittedName>
        <fullName evidence="6">Protein tesmin/TSO1-like CXC 2-like</fullName>
    </submittedName>
</protein>
<feature type="compositionally biased region" description="Polar residues" evidence="4">
    <location>
        <begin position="322"/>
        <end position="334"/>
    </location>
</feature>
<dbReference type="PANTHER" id="PTHR46159">
    <property type="entry name" value="PROTEIN TESMIN/TSO1-LIKE CXC 2"/>
    <property type="match status" value="1"/>
</dbReference>
<keyword evidence="7" id="KW-1185">Reference proteome</keyword>
<evidence type="ECO:0000256" key="2">
    <source>
        <dbReference type="ARBA" id="ARBA00007267"/>
    </source>
</evidence>
<keyword evidence="3" id="KW-0539">Nucleus</keyword>
<dbReference type="PROSITE" id="PS51634">
    <property type="entry name" value="CRC"/>
    <property type="match status" value="1"/>
</dbReference>
<dbReference type="GO" id="GO:0005634">
    <property type="term" value="C:nucleus"/>
    <property type="evidence" value="ECO:0007669"/>
    <property type="project" value="UniProtKB-SubCell"/>
</dbReference>
<dbReference type="Pfam" id="PF03638">
    <property type="entry name" value="TCR"/>
    <property type="match status" value="2"/>
</dbReference>
<dbReference type="GO" id="GO:0003700">
    <property type="term" value="F:DNA-binding transcription factor activity"/>
    <property type="evidence" value="ECO:0007669"/>
    <property type="project" value="InterPro"/>
</dbReference>
<dbReference type="InterPro" id="IPR033467">
    <property type="entry name" value="Tesmin/TSO1-like_CXC"/>
</dbReference>
<dbReference type="AlphaFoldDB" id="A0A7J7CYG4"/>
<proteinExistence type="inferred from homology"/>
<dbReference type="InterPro" id="IPR005172">
    <property type="entry name" value="CRC"/>
</dbReference>
<feature type="domain" description="CRC" evidence="5">
    <location>
        <begin position="465"/>
        <end position="592"/>
    </location>
</feature>
<organism evidence="6 7">
    <name type="scientific">Tripterygium wilfordii</name>
    <name type="common">Thunder God vine</name>
    <dbReference type="NCBI Taxonomy" id="458696"/>
    <lineage>
        <taxon>Eukaryota</taxon>
        <taxon>Viridiplantae</taxon>
        <taxon>Streptophyta</taxon>
        <taxon>Embryophyta</taxon>
        <taxon>Tracheophyta</taxon>
        <taxon>Spermatophyta</taxon>
        <taxon>Magnoliopsida</taxon>
        <taxon>eudicotyledons</taxon>
        <taxon>Gunneridae</taxon>
        <taxon>Pentapetalae</taxon>
        <taxon>rosids</taxon>
        <taxon>fabids</taxon>
        <taxon>Celastrales</taxon>
        <taxon>Celastraceae</taxon>
        <taxon>Tripterygium</taxon>
    </lineage>
</organism>
<dbReference type="PANTHER" id="PTHR46159:SF18">
    <property type="entry name" value="CRC DOMAIN-CONTAINING PROTEIN"/>
    <property type="match status" value="1"/>
</dbReference>
<reference evidence="6 7" key="1">
    <citation type="journal article" date="2020" name="Nat. Commun.">
        <title>Genome of Tripterygium wilfordii and identification of cytochrome P450 involved in triptolide biosynthesis.</title>
        <authorList>
            <person name="Tu L."/>
            <person name="Su P."/>
            <person name="Zhang Z."/>
            <person name="Gao L."/>
            <person name="Wang J."/>
            <person name="Hu T."/>
            <person name="Zhou J."/>
            <person name="Zhang Y."/>
            <person name="Zhao Y."/>
            <person name="Liu Y."/>
            <person name="Song Y."/>
            <person name="Tong Y."/>
            <person name="Lu Y."/>
            <person name="Yang J."/>
            <person name="Xu C."/>
            <person name="Jia M."/>
            <person name="Peters R.J."/>
            <person name="Huang L."/>
            <person name="Gao W."/>
        </authorList>
    </citation>
    <scope>NUCLEOTIDE SEQUENCE [LARGE SCALE GENOMIC DNA]</scope>
    <source>
        <strain evidence="7">cv. XIE 37</strain>
        <tissue evidence="6">Leaf</tissue>
    </source>
</reference>
<evidence type="ECO:0000259" key="5">
    <source>
        <dbReference type="PROSITE" id="PS51634"/>
    </source>
</evidence>
<feature type="region of interest" description="Disordered" evidence="4">
    <location>
        <begin position="437"/>
        <end position="457"/>
    </location>
</feature>